<dbReference type="Proteomes" id="UP001054945">
    <property type="component" value="Unassembled WGS sequence"/>
</dbReference>
<keyword evidence="2" id="KW-1185">Reference proteome</keyword>
<comment type="caution">
    <text evidence="1">The sequence shown here is derived from an EMBL/GenBank/DDBJ whole genome shotgun (WGS) entry which is preliminary data.</text>
</comment>
<reference evidence="1 2" key="1">
    <citation type="submission" date="2021-06" db="EMBL/GenBank/DDBJ databases">
        <title>Caerostris extrusa draft genome.</title>
        <authorList>
            <person name="Kono N."/>
            <person name="Arakawa K."/>
        </authorList>
    </citation>
    <scope>NUCLEOTIDE SEQUENCE [LARGE SCALE GENOMIC DNA]</scope>
</reference>
<evidence type="ECO:0000313" key="2">
    <source>
        <dbReference type="Proteomes" id="UP001054945"/>
    </source>
</evidence>
<accession>A0AAV4UG14</accession>
<name>A0AAV4UG14_CAEEX</name>
<organism evidence="1 2">
    <name type="scientific">Caerostris extrusa</name>
    <name type="common">Bark spider</name>
    <name type="synonym">Caerostris bankana</name>
    <dbReference type="NCBI Taxonomy" id="172846"/>
    <lineage>
        <taxon>Eukaryota</taxon>
        <taxon>Metazoa</taxon>
        <taxon>Ecdysozoa</taxon>
        <taxon>Arthropoda</taxon>
        <taxon>Chelicerata</taxon>
        <taxon>Arachnida</taxon>
        <taxon>Araneae</taxon>
        <taxon>Araneomorphae</taxon>
        <taxon>Entelegynae</taxon>
        <taxon>Araneoidea</taxon>
        <taxon>Araneidae</taxon>
        <taxon>Caerostris</taxon>
    </lineage>
</organism>
<gene>
    <name evidence="1" type="ORF">CEXT_382731</name>
</gene>
<dbReference type="AlphaFoldDB" id="A0AAV4UG14"/>
<proteinExistence type="predicted"/>
<protein>
    <submittedName>
        <fullName evidence="1">Uncharacterized protein</fullName>
    </submittedName>
</protein>
<sequence length="100" mass="11321">MCISRCAKSRIPAQQNSCFIFKALDNIQSNRLGPYFAVDFAHKDFIAFSEYLCPNFFSELSVSSNYQLEQADLMHFRRLNEAGLLIFPQNSVPCTQSGDG</sequence>
<dbReference type="EMBL" id="BPLR01012806">
    <property type="protein sequence ID" value="GIY56748.1"/>
    <property type="molecule type" value="Genomic_DNA"/>
</dbReference>
<evidence type="ECO:0000313" key="1">
    <source>
        <dbReference type="EMBL" id="GIY56748.1"/>
    </source>
</evidence>